<dbReference type="SMART" id="SM00382">
    <property type="entry name" value="AAA"/>
    <property type="match status" value="1"/>
</dbReference>
<feature type="region of interest" description="Disordered" evidence="5">
    <location>
        <begin position="277"/>
        <end position="426"/>
    </location>
</feature>
<keyword evidence="8" id="KW-1185">Reference proteome</keyword>
<dbReference type="PANTHER" id="PTHR43790:SF9">
    <property type="entry name" value="GALACTOFURANOSE TRANSPORTER ATP-BINDING PROTEIN YTFR"/>
    <property type="match status" value="1"/>
</dbReference>
<evidence type="ECO:0000313" key="8">
    <source>
        <dbReference type="Proteomes" id="UP000217103"/>
    </source>
</evidence>
<evidence type="ECO:0000313" key="7">
    <source>
        <dbReference type="EMBL" id="SDQ72421.1"/>
    </source>
</evidence>
<dbReference type="Proteomes" id="UP000217103">
    <property type="component" value="Unassembled WGS sequence"/>
</dbReference>
<dbReference type="InterPro" id="IPR003593">
    <property type="entry name" value="AAA+_ATPase"/>
</dbReference>
<proteinExistence type="predicted"/>
<keyword evidence="2" id="KW-0677">Repeat</keyword>
<dbReference type="InterPro" id="IPR017871">
    <property type="entry name" value="ABC_transporter-like_CS"/>
</dbReference>
<dbReference type="AlphaFoldDB" id="A0A1H1D7C2"/>
<dbReference type="InterPro" id="IPR003439">
    <property type="entry name" value="ABC_transporter-like_ATP-bd"/>
</dbReference>
<feature type="domain" description="ABC transporter" evidence="6">
    <location>
        <begin position="447"/>
        <end position="689"/>
    </location>
</feature>
<reference evidence="7 8" key="1">
    <citation type="submission" date="2016-10" db="EMBL/GenBank/DDBJ databases">
        <authorList>
            <person name="de Groot N.N."/>
        </authorList>
    </citation>
    <scope>NUCLEOTIDE SEQUENCE [LARGE SCALE GENOMIC DNA]</scope>
    <source>
        <strain evidence="7 8">DSM 43794</strain>
    </source>
</reference>
<evidence type="ECO:0000259" key="6">
    <source>
        <dbReference type="PROSITE" id="PS50893"/>
    </source>
</evidence>
<dbReference type="GO" id="GO:0016887">
    <property type="term" value="F:ATP hydrolysis activity"/>
    <property type="evidence" value="ECO:0007669"/>
    <property type="project" value="InterPro"/>
</dbReference>
<feature type="compositionally biased region" description="Basic residues" evidence="5">
    <location>
        <begin position="299"/>
        <end position="312"/>
    </location>
</feature>
<evidence type="ECO:0000256" key="4">
    <source>
        <dbReference type="ARBA" id="ARBA00022840"/>
    </source>
</evidence>
<dbReference type="PANTHER" id="PTHR43790">
    <property type="entry name" value="CARBOHYDRATE TRANSPORT ATP-BINDING PROTEIN MG119-RELATED"/>
    <property type="match status" value="1"/>
</dbReference>
<protein>
    <submittedName>
        <fullName evidence="7">ABC transporter</fullName>
    </submittedName>
</protein>
<dbReference type="Pfam" id="PF00005">
    <property type="entry name" value="ABC_tran"/>
    <property type="match status" value="2"/>
</dbReference>
<sequence length="690" mass="73062">MSTRQSTGSDDVAGTATATVAVPAVELTDITKRFGPVVACDKVCLSVQRGEIHGLLGQNGAGKSTLMKILTGLVTPDSGHISIAGRRVEIKDPLVAAGLGISMVHQHFSLVGRMRVWENVTLGERGAVDRDAARRIVKEVGDKYGLLVDPDAYVENLSTGERQRVELIKCLHRDPDLLILDEPTSVLTLKESRELFSVLRRAAEEDGKTIILISHKLDEILHATDRVTIMRNGAVVAQKATCDTDVRELGREMVGRELSGRTAASAVGSLEELVGSGSPLSAANGTASGNGSTTEGARPRNKYKNKKARSTRASRDRAKAKARSRAKSRNRTRGARTSKNNRAKGPLEEPRPSAVAPEAPGTPDHATEPEEVKASTSGHTTEDTPEGATTPPADQTSETAETPPAEDTSETAGSSAGKRGRKASTGARAAAAAGACTPDFSKREVRLRIVDAHATAPDGRPLLRGLSLEVRAGEILGIAGVEGNGQSALGDLLSSLLDLDSGTVEVCGTAVRTGRPGAMHAAGVGVIPEDRHLSGCVLDMSVAENLVMADLGEVARRSFINPRRLRQRAVRLIEEFDISVPSPDTPMRLLSGGNQQKVVLARELAAAPKVLVAAQPTRGLDVGAIEYMTERLHRAAQDGIAVLLISTELEEILTLAHRIAVIHRGRIVGEMSRAEVDVERLGMMMGGQAA</sequence>
<feature type="domain" description="ABC transporter" evidence="6">
    <location>
        <begin position="25"/>
        <end position="257"/>
    </location>
</feature>
<evidence type="ECO:0000256" key="3">
    <source>
        <dbReference type="ARBA" id="ARBA00022741"/>
    </source>
</evidence>
<dbReference type="EMBL" id="FNKK01000002">
    <property type="protein sequence ID" value="SDQ72421.1"/>
    <property type="molecule type" value="Genomic_DNA"/>
</dbReference>
<evidence type="ECO:0000256" key="5">
    <source>
        <dbReference type="SAM" id="MobiDB-lite"/>
    </source>
</evidence>
<gene>
    <name evidence="7" type="ORF">SAMN04489764_1860</name>
</gene>
<keyword evidence="3" id="KW-0547">Nucleotide-binding</keyword>
<accession>A0A1H1D7C2</accession>
<dbReference type="InterPro" id="IPR050107">
    <property type="entry name" value="ABC_carbohydrate_import_ATPase"/>
</dbReference>
<keyword evidence="1" id="KW-0813">Transport</keyword>
<dbReference type="CDD" id="cd03216">
    <property type="entry name" value="ABC_Carb_Monos_I"/>
    <property type="match status" value="1"/>
</dbReference>
<dbReference type="Gene3D" id="3.40.50.300">
    <property type="entry name" value="P-loop containing nucleotide triphosphate hydrolases"/>
    <property type="match status" value="2"/>
</dbReference>
<organism evidence="7 8">
    <name type="scientific">Thermostaphylospora chromogena</name>
    <dbReference type="NCBI Taxonomy" id="35622"/>
    <lineage>
        <taxon>Bacteria</taxon>
        <taxon>Bacillati</taxon>
        <taxon>Actinomycetota</taxon>
        <taxon>Actinomycetes</taxon>
        <taxon>Streptosporangiales</taxon>
        <taxon>Thermomonosporaceae</taxon>
        <taxon>Thermostaphylospora</taxon>
    </lineage>
</organism>
<dbReference type="GO" id="GO:0005524">
    <property type="term" value="F:ATP binding"/>
    <property type="evidence" value="ECO:0007669"/>
    <property type="project" value="UniProtKB-KW"/>
</dbReference>
<evidence type="ECO:0000256" key="1">
    <source>
        <dbReference type="ARBA" id="ARBA00022448"/>
    </source>
</evidence>
<dbReference type="SUPFAM" id="SSF52540">
    <property type="entry name" value="P-loop containing nucleoside triphosphate hydrolases"/>
    <property type="match status" value="2"/>
</dbReference>
<evidence type="ECO:0000256" key="2">
    <source>
        <dbReference type="ARBA" id="ARBA00022737"/>
    </source>
</evidence>
<dbReference type="PROSITE" id="PS50893">
    <property type="entry name" value="ABC_TRANSPORTER_2"/>
    <property type="match status" value="2"/>
</dbReference>
<dbReference type="InterPro" id="IPR027417">
    <property type="entry name" value="P-loop_NTPase"/>
</dbReference>
<dbReference type="STRING" id="35622.SAMN04489764_1860"/>
<keyword evidence="4" id="KW-0067">ATP-binding</keyword>
<feature type="compositionally biased region" description="Polar residues" evidence="5">
    <location>
        <begin position="278"/>
        <end position="295"/>
    </location>
</feature>
<feature type="compositionally biased region" description="Basic residues" evidence="5">
    <location>
        <begin position="320"/>
        <end position="342"/>
    </location>
</feature>
<name>A0A1H1D7C2_9ACTN</name>
<dbReference type="PROSITE" id="PS00211">
    <property type="entry name" value="ABC_TRANSPORTER_1"/>
    <property type="match status" value="1"/>
</dbReference>
<dbReference type="CDD" id="cd03215">
    <property type="entry name" value="ABC_Carb_Monos_II"/>
    <property type="match status" value="1"/>
</dbReference>